<dbReference type="AlphaFoldDB" id="A0AAD4VK83"/>
<keyword evidence="2" id="KW-1185">Reference proteome</keyword>
<reference evidence="1 2" key="1">
    <citation type="journal article" date="2022" name="G3 (Bethesda)">
        <title>Whole-genome sequence and methylome profiling of the almond [Prunus dulcis (Mill.) D.A. Webb] cultivar 'Nonpareil'.</title>
        <authorList>
            <person name="D'Amico-Willman K.M."/>
            <person name="Ouma W.Z."/>
            <person name="Meulia T."/>
            <person name="Sideli G.M."/>
            <person name="Gradziel T.M."/>
            <person name="Fresnedo-Ramirez J."/>
        </authorList>
    </citation>
    <scope>NUCLEOTIDE SEQUENCE [LARGE SCALE GENOMIC DNA]</scope>
    <source>
        <strain evidence="1">Clone GOH B32 T37-40</strain>
    </source>
</reference>
<comment type="caution">
    <text evidence="1">The sequence shown here is derived from an EMBL/GenBank/DDBJ whole genome shotgun (WGS) entry which is preliminary data.</text>
</comment>
<gene>
    <name evidence="1" type="ORF">L3X38_035597</name>
</gene>
<dbReference type="EMBL" id="JAJFAZ020000006">
    <property type="protein sequence ID" value="KAI5326523.1"/>
    <property type="molecule type" value="Genomic_DNA"/>
</dbReference>
<accession>A0AAD4VK83</accession>
<evidence type="ECO:0000313" key="1">
    <source>
        <dbReference type="EMBL" id="KAI5326523.1"/>
    </source>
</evidence>
<dbReference type="Proteomes" id="UP001054821">
    <property type="component" value="Chromosome 6"/>
</dbReference>
<name>A0AAD4VK83_PRUDU</name>
<sequence length="116" mass="13428">MFHDWPDELIRHLMCISSSFSPDIVRLEGLSPPATMLKNFKEELSMVISANPTWQHVQDAVPYNMFRTQFRNASAVRGDPFEQPLICINTFKCSNLEQQAERDFDSCITHAQRQKP</sequence>
<organism evidence="1 2">
    <name type="scientific">Prunus dulcis</name>
    <name type="common">Almond</name>
    <name type="synonym">Amygdalus dulcis</name>
    <dbReference type="NCBI Taxonomy" id="3755"/>
    <lineage>
        <taxon>Eukaryota</taxon>
        <taxon>Viridiplantae</taxon>
        <taxon>Streptophyta</taxon>
        <taxon>Embryophyta</taxon>
        <taxon>Tracheophyta</taxon>
        <taxon>Spermatophyta</taxon>
        <taxon>Magnoliopsida</taxon>
        <taxon>eudicotyledons</taxon>
        <taxon>Gunneridae</taxon>
        <taxon>Pentapetalae</taxon>
        <taxon>rosids</taxon>
        <taxon>fabids</taxon>
        <taxon>Rosales</taxon>
        <taxon>Rosaceae</taxon>
        <taxon>Amygdaloideae</taxon>
        <taxon>Amygdaleae</taxon>
        <taxon>Prunus</taxon>
    </lineage>
</organism>
<protein>
    <submittedName>
        <fullName evidence="1">Uncharacterized protein</fullName>
    </submittedName>
</protein>
<evidence type="ECO:0000313" key="2">
    <source>
        <dbReference type="Proteomes" id="UP001054821"/>
    </source>
</evidence>
<proteinExistence type="predicted"/>